<gene>
    <name evidence="1" type="ORF">GGQ63_004411</name>
</gene>
<accession>A0A7W9L472</accession>
<dbReference type="AlphaFoldDB" id="A0A7W9L472"/>
<dbReference type="RefSeq" id="WP_183858735.1">
    <property type="nucleotide sequence ID" value="NZ_JACHOO010000022.1"/>
</dbReference>
<organism evidence="1 2">
    <name type="scientific">Prosthecomicrobium pneumaticum</name>
    <dbReference type="NCBI Taxonomy" id="81895"/>
    <lineage>
        <taxon>Bacteria</taxon>
        <taxon>Pseudomonadati</taxon>
        <taxon>Pseudomonadota</taxon>
        <taxon>Alphaproteobacteria</taxon>
        <taxon>Hyphomicrobiales</taxon>
        <taxon>Kaistiaceae</taxon>
        <taxon>Prosthecomicrobium</taxon>
    </lineage>
</organism>
<comment type="caution">
    <text evidence="1">The sequence shown here is derived from an EMBL/GenBank/DDBJ whole genome shotgun (WGS) entry which is preliminary data.</text>
</comment>
<dbReference type="EMBL" id="JACHOO010000022">
    <property type="protein sequence ID" value="MBB5755303.1"/>
    <property type="molecule type" value="Genomic_DNA"/>
</dbReference>
<sequence>MKKRFQRGAGGIEVEWAPTYPRTPGAALDAALRDALWRAIGPMIEILGRYPTEDELAMVARAIARHLDEPNAPSTRLQ</sequence>
<keyword evidence="2" id="KW-1185">Reference proteome</keyword>
<name>A0A7W9L472_9HYPH</name>
<reference evidence="1 2" key="1">
    <citation type="submission" date="2020-08" db="EMBL/GenBank/DDBJ databases">
        <title>Genomic Encyclopedia of Type Strains, Phase IV (KMG-IV): sequencing the most valuable type-strain genomes for metagenomic binning, comparative biology and taxonomic classification.</title>
        <authorList>
            <person name="Goeker M."/>
        </authorList>
    </citation>
    <scope>NUCLEOTIDE SEQUENCE [LARGE SCALE GENOMIC DNA]</scope>
    <source>
        <strain evidence="1 2">DSM 16268</strain>
    </source>
</reference>
<protein>
    <submittedName>
        <fullName evidence="1">Uncharacterized protein</fullName>
    </submittedName>
</protein>
<evidence type="ECO:0000313" key="1">
    <source>
        <dbReference type="EMBL" id="MBB5755303.1"/>
    </source>
</evidence>
<dbReference type="Proteomes" id="UP000523821">
    <property type="component" value="Unassembled WGS sequence"/>
</dbReference>
<proteinExistence type="predicted"/>
<evidence type="ECO:0000313" key="2">
    <source>
        <dbReference type="Proteomes" id="UP000523821"/>
    </source>
</evidence>